<feature type="domain" description="Protein kinase" evidence="17">
    <location>
        <begin position="343"/>
        <end position="625"/>
    </location>
</feature>
<keyword evidence="19" id="KW-1185">Reference proteome</keyword>
<keyword evidence="9 16" id="KW-0547">Nucleotide-binding</keyword>
<dbReference type="InterPro" id="IPR045272">
    <property type="entry name" value="ANXUR1/2-like"/>
</dbReference>
<feature type="domain" description="Protein kinase" evidence="17">
    <location>
        <begin position="651"/>
        <end position="1039"/>
    </location>
</feature>
<dbReference type="InterPro" id="IPR017441">
    <property type="entry name" value="Protein_kinase_ATP_BS"/>
</dbReference>
<gene>
    <name evidence="18" type="ORF">OSB04_030260</name>
</gene>
<reference evidence="18" key="1">
    <citation type="submission" date="2023-03" db="EMBL/GenBank/DDBJ databases">
        <title>Chromosome-scale reference genome and RAD-based genetic map of yellow starthistle (Centaurea solstitialis) reveal putative structural variation and QTLs associated with invader traits.</title>
        <authorList>
            <person name="Reatini B."/>
            <person name="Cang F.A."/>
            <person name="Jiang Q."/>
            <person name="Mckibben M.T.W."/>
            <person name="Barker M.S."/>
            <person name="Rieseberg L.H."/>
            <person name="Dlugosch K.M."/>
        </authorList>
    </citation>
    <scope>NUCLEOTIDE SEQUENCE</scope>
    <source>
        <strain evidence="18">CAN-66</strain>
        <tissue evidence="18">Leaf</tissue>
    </source>
</reference>
<feature type="domain" description="Protein kinase" evidence="17">
    <location>
        <begin position="23"/>
        <end position="323"/>
    </location>
</feature>
<evidence type="ECO:0000313" key="18">
    <source>
        <dbReference type="EMBL" id="KAJ9537527.1"/>
    </source>
</evidence>
<dbReference type="SUPFAM" id="SSF56112">
    <property type="entry name" value="Protein kinase-like (PK-like)"/>
    <property type="match status" value="4"/>
</dbReference>
<evidence type="ECO:0000259" key="17">
    <source>
        <dbReference type="PROSITE" id="PS50011"/>
    </source>
</evidence>
<evidence type="ECO:0000256" key="12">
    <source>
        <dbReference type="ARBA" id="ARBA00022989"/>
    </source>
</evidence>
<evidence type="ECO:0000313" key="19">
    <source>
        <dbReference type="Proteomes" id="UP001172457"/>
    </source>
</evidence>
<comment type="similarity">
    <text evidence="3">In the C-terminal section; belongs to the protein kinase superfamily. Ser/Thr protein kinase family.</text>
</comment>
<proteinExistence type="inferred from homology"/>
<organism evidence="18 19">
    <name type="scientific">Centaurea solstitialis</name>
    <name type="common">yellow star-thistle</name>
    <dbReference type="NCBI Taxonomy" id="347529"/>
    <lineage>
        <taxon>Eukaryota</taxon>
        <taxon>Viridiplantae</taxon>
        <taxon>Streptophyta</taxon>
        <taxon>Embryophyta</taxon>
        <taxon>Tracheophyta</taxon>
        <taxon>Spermatophyta</taxon>
        <taxon>Magnoliopsida</taxon>
        <taxon>eudicotyledons</taxon>
        <taxon>Gunneridae</taxon>
        <taxon>Pentapetalae</taxon>
        <taxon>asterids</taxon>
        <taxon>campanulids</taxon>
        <taxon>Asterales</taxon>
        <taxon>Asteraceae</taxon>
        <taxon>Carduoideae</taxon>
        <taxon>Cardueae</taxon>
        <taxon>Centaureinae</taxon>
        <taxon>Centaurea</taxon>
    </lineage>
</organism>
<evidence type="ECO:0000256" key="6">
    <source>
        <dbReference type="ARBA" id="ARBA00022679"/>
    </source>
</evidence>
<feature type="binding site" evidence="16">
    <location>
        <position position="54"/>
    </location>
    <ligand>
        <name>ATP</name>
        <dbReference type="ChEBI" id="CHEBI:30616"/>
    </ligand>
</feature>
<keyword evidence="14" id="KW-0675">Receptor</keyword>
<dbReference type="Proteomes" id="UP001172457">
    <property type="component" value="Chromosome 8"/>
</dbReference>
<keyword evidence="6" id="KW-0808">Transferase</keyword>
<evidence type="ECO:0000256" key="16">
    <source>
        <dbReference type="PROSITE-ProRule" id="PRU10141"/>
    </source>
</evidence>
<keyword evidence="7" id="KW-0812">Transmembrane</keyword>
<evidence type="ECO:0000256" key="14">
    <source>
        <dbReference type="ARBA" id="ARBA00023170"/>
    </source>
</evidence>
<evidence type="ECO:0000256" key="10">
    <source>
        <dbReference type="ARBA" id="ARBA00022777"/>
    </source>
</evidence>
<dbReference type="Gene3D" id="1.10.510.10">
    <property type="entry name" value="Transferase(Phosphotransferase) domain 1"/>
    <property type="match status" value="4"/>
</dbReference>
<dbReference type="FunFam" id="3.30.200.20:FF:000039">
    <property type="entry name" value="receptor-like protein kinase FERONIA"/>
    <property type="match status" value="3"/>
</dbReference>
<dbReference type="GO" id="GO:0002229">
    <property type="term" value="P:defense response to oomycetes"/>
    <property type="evidence" value="ECO:0007669"/>
    <property type="project" value="UniProtKB-ARBA"/>
</dbReference>
<evidence type="ECO:0000256" key="5">
    <source>
        <dbReference type="ARBA" id="ARBA00022527"/>
    </source>
</evidence>
<dbReference type="GO" id="GO:0009506">
    <property type="term" value="C:plasmodesma"/>
    <property type="evidence" value="ECO:0007669"/>
    <property type="project" value="TreeGrafter"/>
</dbReference>
<keyword evidence="4" id="KW-1003">Cell membrane</keyword>
<evidence type="ECO:0000256" key="9">
    <source>
        <dbReference type="ARBA" id="ARBA00022741"/>
    </source>
</evidence>
<dbReference type="PROSITE" id="PS00107">
    <property type="entry name" value="PROTEIN_KINASE_ATP"/>
    <property type="match status" value="2"/>
</dbReference>
<keyword evidence="13" id="KW-0472">Membrane</keyword>
<feature type="domain" description="Protein kinase" evidence="17">
    <location>
        <begin position="1098"/>
        <end position="1373"/>
    </location>
</feature>
<dbReference type="Pfam" id="PF07714">
    <property type="entry name" value="PK_Tyr_Ser-Thr"/>
    <property type="match status" value="2"/>
</dbReference>
<dbReference type="Gene3D" id="3.30.200.20">
    <property type="entry name" value="Phosphorylase Kinase, domain 1"/>
    <property type="match status" value="4"/>
</dbReference>
<dbReference type="GO" id="GO:0004714">
    <property type="term" value="F:transmembrane receptor protein tyrosine kinase activity"/>
    <property type="evidence" value="ECO:0007669"/>
    <property type="project" value="InterPro"/>
</dbReference>
<dbReference type="GO" id="GO:0005524">
    <property type="term" value="F:ATP binding"/>
    <property type="evidence" value="ECO:0007669"/>
    <property type="project" value="UniProtKB-UniRule"/>
</dbReference>
<dbReference type="GO" id="GO:0005886">
    <property type="term" value="C:plasma membrane"/>
    <property type="evidence" value="ECO:0007669"/>
    <property type="project" value="UniProtKB-SubCell"/>
</dbReference>
<dbReference type="InterPro" id="IPR008271">
    <property type="entry name" value="Ser/Thr_kinase_AS"/>
</dbReference>
<comment type="caution">
    <text evidence="18">The sequence shown here is derived from an EMBL/GenBank/DDBJ whole genome shotgun (WGS) entry which is preliminary data.</text>
</comment>
<dbReference type="PROSITE" id="PS50011">
    <property type="entry name" value="PROTEIN_KINASE_DOM"/>
    <property type="match status" value="4"/>
</dbReference>
<evidence type="ECO:0000256" key="4">
    <source>
        <dbReference type="ARBA" id="ARBA00022475"/>
    </source>
</evidence>
<evidence type="ECO:0000256" key="15">
    <source>
        <dbReference type="ARBA" id="ARBA00023180"/>
    </source>
</evidence>
<dbReference type="GO" id="GO:0004674">
    <property type="term" value="F:protein serine/threonine kinase activity"/>
    <property type="evidence" value="ECO:0007669"/>
    <property type="project" value="UniProtKB-KW"/>
</dbReference>
<dbReference type="InterPro" id="IPR025886">
    <property type="entry name" value="PP2-like"/>
</dbReference>
<dbReference type="Pfam" id="PF14299">
    <property type="entry name" value="PP2"/>
    <property type="match status" value="1"/>
</dbReference>
<comment type="subcellular location">
    <subcellularLocation>
        <location evidence="1">Cell membrane</location>
        <topology evidence="1">Single-pass type I membrane protein</topology>
    </subcellularLocation>
</comment>
<accession>A0AA38VWI9</accession>
<dbReference type="PROSITE" id="PS00108">
    <property type="entry name" value="PROTEIN_KINASE_ST"/>
    <property type="match status" value="2"/>
</dbReference>
<evidence type="ECO:0000256" key="8">
    <source>
        <dbReference type="ARBA" id="ARBA00022729"/>
    </source>
</evidence>
<evidence type="ECO:0000256" key="3">
    <source>
        <dbReference type="ARBA" id="ARBA00010217"/>
    </source>
</evidence>
<keyword evidence="8" id="KW-0732">Signal</keyword>
<dbReference type="SMART" id="SM00220">
    <property type="entry name" value="S_TKc"/>
    <property type="match status" value="3"/>
</dbReference>
<evidence type="ECO:0000256" key="1">
    <source>
        <dbReference type="ARBA" id="ARBA00004251"/>
    </source>
</evidence>
<dbReference type="EMBL" id="JARYMX010000008">
    <property type="protein sequence ID" value="KAJ9537527.1"/>
    <property type="molecule type" value="Genomic_DNA"/>
</dbReference>
<dbReference type="InterPro" id="IPR011009">
    <property type="entry name" value="Kinase-like_dom_sf"/>
</dbReference>
<dbReference type="InterPro" id="IPR001245">
    <property type="entry name" value="Ser-Thr/Tyr_kinase_cat_dom"/>
</dbReference>
<dbReference type="InterPro" id="IPR000719">
    <property type="entry name" value="Prot_kinase_dom"/>
</dbReference>
<keyword evidence="15" id="KW-0325">Glycoprotein</keyword>
<keyword evidence="5" id="KW-0723">Serine/threonine-protein kinase</keyword>
<name>A0AA38VWI9_9ASTR</name>
<comment type="similarity">
    <text evidence="2">In the N-terminal section; belongs to the leguminous lectin family.</text>
</comment>
<sequence>MSLEDDYKHLKVQLKDVESATNNFCHKPIGTGGFGKVYKGELFLRDGPSTVAFKRLDRRYGQGDTEFWKEIVMLSELRHENLVSLLSFCNEGVERILVYEYVSRESLDRHLGDRNLTWSRRLQICLGAAHGLKYLHDPRKTQDRVLHRDIKSSNILLDENWKAKLSDFGLSKIGPANQSRTYLISDVVGTPGYIDPVYFQTSQLSKESDVYSFGVVLFEVMCGRICYEYHDGKLGSILVNTWQNRYDEERLGDIIYDDSKEKIDEESLKTFSTIANRCLNLKRIKRPTMVEIIKELKIALQQQQNTRQERRKVVKNRTPHEFMEEFHHLKISLQDVMLATNNLDPKKIIGRGGFGSLYKGELHLREEQNIIVFKRLDRKLGQGNTEFWKEIMMLSRYEHENLVSLLCFCDEGAEMILGYELASRGSLDRHLSDVSLTWTQRIKICIGVARALDYLHDPKGTQQRVLHQDMKSSNILLDEEWNAKLSDFGLSKIGPSNQQYSFLVTNAVGTVGYCDPLYMETGFLTKESDVYSFGVVLFEVMCGRLCVEYGDGNVANLVRKWKTCYDMKRLDDIIFHDLKEQMEPSALNTFSAIAYQCLKMSREERPKMSKVVKELEIALQQQGFFEELMKIVNRVVPPLLYESEYQLYSLLSKGTLVGDGKTWLSINKNKKTHEMISAIKCVSGDLLLHDTTEGSRRQFIKNPKTSKLTRKAKRITTTEDYTRPVGPSQIFAKITPITNPRDEGLNIVRRTKRVQDLFNVSWVDFETIKVKLIEREKGNSNVNHFFIVNARTTESASHGNLRDFGCEHEDESQPLIQTMSFEDDFKHLKIQLKEVMEATHNFEDQPIGTGGFGKVYKGQLFLQEGWSTVALKRLHREFGQGDTEFWREIMMLSKLRHENLVSLLHFCNENAERILVYEYASNGSLDRHLGTHGYCDPLYSQTSLLSKESDVYSFGVVLFEVMCGKLCYKYLNDATIILVYHWKEYYDNNRLIDIIHPDLKEEIDHESLKTFSAIANRCLNLQREKRPTMVDIIKQLEFALRQVNFSSTVKGIDKISSSQNSLQDKPNVVKGPMSYKSKEEFHHLKIRLEDVKLATKNFHEKHFIGLCGFGSVYQGELDLPEGRIMAAFKRLDRRFGQGDTEFWNEITILSKYKHENVVSLLHFHDEDEMILVLEYASHRSLDHHLSDPSLTWIQRLKICIGVARALNYLHDPLERGQRVLHRDIKSSSILLDENWNAKISDFGLAEVATSKQPHKHLLSNFEVMPGYCDPLYMEDGLLSTESDVYSFGVVLFEVMCGRLCFKFSKGNHAILVSMWKQAYDEKRLDEIILHDLKRQMEPSSLNTFSTIAYQCLKKSRQKRPSMAKIIIELEIALAQQELYEELRRIVHLVVQPSSQSDQLYLLLFKGILVGDGKTAIGTASAGSQRASGWLSMNRNRKTCEMISAIKCFSGDLLMHNNTENSRFSDVLRAVVHNGFRVKVRTQFLLPRITYTINLVFKHSGMDQGDHIPFKFKFDVNRHYSNLSIGHAREDGWMMIELCRFPSYKQEHEFKIEFLPVFDISFSNVQYFFEGVEFRPLEYMLRARNRPENFLQVVTVFSENFPPFVNERLYR</sequence>
<dbReference type="FunFam" id="1.10.510.10:FF:000240">
    <property type="entry name" value="Lectin-domain containing receptor kinase A4.3"/>
    <property type="match status" value="3"/>
</dbReference>
<feature type="binding site" evidence="16">
    <location>
        <position position="374"/>
    </location>
    <ligand>
        <name>ATP</name>
        <dbReference type="ChEBI" id="CHEBI:30616"/>
    </ligand>
</feature>
<evidence type="ECO:0000256" key="11">
    <source>
        <dbReference type="ARBA" id="ARBA00022840"/>
    </source>
</evidence>
<evidence type="ECO:0000256" key="2">
    <source>
        <dbReference type="ARBA" id="ARBA00008536"/>
    </source>
</evidence>
<evidence type="ECO:0000256" key="7">
    <source>
        <dbReference type="ARBA" id="ARBA00022692"/>
    </source>
</evidence>
<keyword evidence="11 16" id="KW-0067">ATP-binding</keyword>
<evidence type="ECO:0000256" key="13">
    <source>
        <dbReference type="ARBA" id="ARBA00023136"/>
    </source>
</evidence>
<keyword evidence="12" id="KW-1133">Transmembrane helix</keyword>
<dbReference type="PANTHER" id="PTHR27003:SF380">
    <property type="entry name" value="MITOGEN-ACTIVATED PROTEIN (MAP) KINASE KINASE KINASE STE11, CRYPTOCOCCUS-RELATED"/>
    <property type="match status" value="1"/>
</dbReference>
<protein>
    <recommendedName>
        <fullName evidence="17">Protein kinase domain-containing protein</fullName>
    </recommendedName>
</protein>
<keyword evidence="10" id="KW-0418">Kinase</keyword>
<dbReference type="PANTHER" id="PTHR27003">
    <property type="entry name" value="OS07G0166700 PROTEIN"/>
    <property type="match status" value="1"/>
</dbReference>
<dbReference type="Pfam" id="PF00069">
    <property type="entry name" value="Pkinase"/>
    <property type="match status" value="3"/>
</dbReference>